<dbReference type="PANTHER" id="PTHR35370">
    <property type="entry name" value="CYTOPLASMIC PROTEIN-RELATED-RELATED"/>
    <property type="match status" value="1"/>
</dbReference>
<dbReference type="Pfam" id="PF05947">
    <property type="entry name" value="T6SS_TssF"/>
    <property type="match status" value="1"/>
</dbReference>
<organism evidence="1">
    <name type="scientific">hydrothermal vent metagenome</name>
    <dbReference type="NCBI Taxonomy" id="652676"/>
    <lineage>
        <taxon>unclassified sequences</taxon>
        <taxon>metagenomes</taxon>
        <taxon>ecological metagenomes</taxon>
    </lineage>
</organism>
<dbReference type="PIRSF" id="PIRSF028304">
    <property type="entry name" value="UCP028304"/>
    <property type="match status" value="1"/>
</dbReference>
<sequence>MNINDYYTKELEALRTLGEEFSQRNPGLASFLSEKGQDPDVERLLEGFAFLIGRLRQSMDKEFPEFTHALTGLLWSNYLQPIPSYTIIEFTPEINMMQRELIKKDTKLFGYSDEHRVDCSFKTSYDVELLPLKVEKVEYFSSGFSSTIEIDIAMTSQGSLLDLDMDKLRFYLGGSNHISEELYLYLNRFIENITLIVGEADERVECTLGNDTISAVGFGKNENILPKKETIFQGYMLIQEFFCYRDKFSFIDISGFDKLKRVSKENSNSFRIKIELKRELELSKKLNTNNFRLFCTPAINIFKTDAIPFNKSNQEEEYQLILSQDGQSEIYSILKVEGWAMKQNKYQEFLPFGLFKHTEQKERYYSERIKLSEDNKRINTFIRFSPELDQKSYLNRNMTISTEVLATNKNVPSKLNLGSINRFDSSSTISNVSVKNITTPSKSFLPPIQGDFLWRIISNMSLNYLSLNNIKTFRTLLESYDFIGFSDSLQQKHTNSMLLGLSNISFRPSEMLHQGFPLRGIEVTLEMNPDRYASFGEAYLFASMINEFLILYDSINSFHRFKVKIDRKGIFIWKPKIGQN</sequence>
<reference evidence="1" key="1">
    <citation type="submission" date="2016-10" db="EMBL/GenBank/DDBJ databases">
        <authorList>
            <person name="de Groot N.N."/>
        </authorList>
    </citation>
    <scope>NUCLEOTIDE SEQUENCE</scope>
</reference>
<dbReference type="EMBL" id="FPHE01000018">
    <property type="protein sequence ID" value="SFV51328.1"/>
    <property type="molecule type" value="Genomic_DNA"/>
</dbReference>
<protein>
    <submittedName>
        <fullName evidence="1">Protein ImpG/VasA</fullName>
    </submittedName>
</protein>
<dbReference type="InterPro" id="IPR010272">
    <property type="entry name" value="T6SS_TssF"/>
</dbReference>
<gene>
    <name evidence="1" type="ORF">MNB_SV-12-999</name>
</gene>
<accession>A0A1W1BD20</accession>
<dbReference type="PANTHER" id="PTHR35370:SF1">
    <property type="entry name" value="TYPE VI SECRETION SYSTEM COMPONENT TSSF1"/>
    <property type="match status" value="1"/>
</dbReference>
<dbReference type="NCBIfam" id="TIGR03359">
    <property type="entry name" value="VI_chp_6"/>
    <property type="match status" value="1"/>
</dbReference>
<name>A0A1W1BD20_9ZZZZ</name>
<evidence type="ECO:0000313" key="1">
    <source>
        <dbReference type="EMBL" id="SFV51328.1"/>
    </source>
</evidence>
<dbReference type="AlphaFoldDB" id="A0A1W1BD20"/>
<proteinExistence type="predicted"/>